<dbReference type="RefSeq" id="WP_350401270.1">
    <property type="nucleotide sequence ID" value="NZ_JBELOE010000143.1"/>
</dbReference>
<gene>
    <name evidence="2" type="ORF">ABS311_07280</name>
</gene>
<keyword evidence="3" id="KW-1185">Reference proteome</keyword>
<dbReference type="Gene3D" id="1.20.1260.10">
    <property type="match status" value="1"/>
</dbReference>
<comment type="caution">
    <text evidence="2">The sequence shown here is derived from an EMBL/GenBank/DDBJ whole genome shotgun (WGS) entry which is preliminary data.</text>
</comment>
<evidence type="ECO:0000313" key="2">
    <source>
        <dbReference type="EMBL" id="MER2491682.1"/>
    </source>
</evidence>
<reference evidence="2 3" key="1">
    <citation type="submission" date="2024-06" db="EMBL/GenBank/DDBJ databases">
        <authorList>
            <person name="Chen R.Y."/>
        </authorList>
    </citation>
    <scope>NUCLEOTIDE SEQUENCE [LARGE SCALE GENOMIC DNA]</scope>
    <source>
        <strain evidence="2 3">D2</strain>
    </source>
</reference>
<accession>A0ABV1RFZ4</accession>
<organism evidence="2 3">
    <name type="scientific">Catenovulum sediminis</name>
    <dbReference type="NCBI Taxonomy" id="1740262"/>
    <lineage>
        <taxon>Bacteria</taxon>
        <taxon>Pseudomonadati</taxon>
        <taxon>Pseudomonadota</taxon>
        <taxon>Gammaproteobacteria</taxon>
        <taxon>Alteromonadales</taxon>
        <taxon>Alteromonadaceae</taxon>
        <taxon>Catenovulum</taxon>
    </lineage>
</organism>
<dbReference type="Pfam" id="PF12902">
    <property type="entry name" value="Ferritin-like"/>
    <property type="match status" value="1"/>
</dbReference>
<evidence type="ECO:0000313" key="3">
    <source>
        <dbReference type="Proteomes" id="UP001467690"/>
    </source>
</evidence>
<feature type="domain" description="Iminophenyl-pyruvate dimer synthase" evidence="1">
    <location>
        <begin position="45"/>
        <end position="284"/>
    </location>
</feature>
<name>A0ABV1RFZ4_9ALTE</name>
<dbReference type="InterPro" id="IPR026820">
    <property type="entry name" value="VioB/RebD_dom"/>
</dbReference>
<dbReference type="EMBL" id="JBELOE010000143">
    <property type="protein sequence ID" value="MER2491682.1"/>
    <property type="molecule type" value="Genomic_DNA"/>
</dbReference>
<protein>
    <submittedName>
        <fullName evidence="2">Ferritin-like domain-containing protein</fullName>
    </submittedName>
</protein>
<dbReference type="Proteomes" id="UP001467690">
    <property type="component" value="Unassembled WGS sequence"/>
</dbReference>
<dbReference type="InterPro" id="IPR012347">
    <property type="entry name" value="Ferritin-like"/>
</dbReference>
<proteinExistence type="predicted"/>
<evidence type="ECO:0000259" key="1">
    <source>
        <dbReference type="Pfam" id="PF12902"/>
    </source>
</evidence>
<sequence length="488" mass="56031">MASQHSKHLLNFPDMRNEKLPINLGKPGQFTWRDYLLMLLDIDAGIEHALMVQYLYAAYSLGGAQVPPDKREMVRRWQQTILSIAKEEMGHLITVQNAITLMGGVISMERNDYPWDHEFYPFPFELEPLTLNSLAKYVYAEAPEEWNEAHYCREICDKLQHGPTPPKDKVKSVGALFKTILAILKDPNRITEDDFHPETYAYQAEWAAWSCNHGVPSGEQASNQLQGSKSKTVKTCPTTADVIIVPVATRDDMIEALEQVAEQGEAPKSATEESHFHRFLKIYQEYKQHFPENSPIKPYKALPVNPTTFDHIQQQSGDLSGTSTQITHPISIKWANLFDLRYRLLLTFLTHTFRLARGVNANNGPGTYQAVMHNAFKEMYNLKSISDILTRSPLHTGMDNEDTFRPAGPTFQMPYSLELPASELSCWLQYRDIFAACKEIRAWLFDWLDEKDQQQIKYLHAMENIDNETLHWLDTVIEAHKLARSMRS</sequence>